<keyword evidence="3" id="KW-1185">Reference proteome</keyword>
<gene>
    <name evidence="2" type="ORF">EUA98_19155</name>
</gene>
<keyword evidence="1" id="KW-1133">Transmembrane helix</keyword>
<dbReference type="OrthoDB" id="5197368at2"/>
<dbReference type="AlphaFoldDB" id="A0A4Q5MYQ0"/>
<sequence length="89" mass="8942">MTASGFITAVVIVVVVGAPGRLFATGKQISSILATIVIGVFAAILGPVLASALSSADTTGIDWIEFLFQVVLAVVGVTLAARTLGGRRG</sequence>
<feature type="transmembrane region" description="Helical" evidence="1">
    <location>
        <begin position="66"/>
        <end position="85"/>
    </location>
</feature>
<reference evidence="2 3" key="1">
    <citation type="submission" date="2019-01" db="EMBL/GenBank/DDBJ databases">
        <title>Novel species of Cellulomonas.</title>
        <authorList>
            <person name="Liu Q."/>
            <person name="Xin Y.-H."/>
        </authorList>
    </citation>
    <scope>NUCLEOTIDE SEQUENCE [LARGE SCALE GENOMIC DNA]</scope>
    <source>
        <strain evidence="2 3">HLT2-17</strain>
    </source>
</reference>
<dbReference type="EMBL" id="SDWW01000086">
    <property type="protein sequence ID" value="RYV49367.1"/>
    <property type="molecule type" value="Genomic_DNA"/>
</dbReference>
<evidence type="ECO:0000256" key="1">
    <source>
        <dbReference type="SAM" id="Phobius"/>
    </source>
</evidence>
<feature type="transmembrane region" description="Helical" evidence="1">
    <location>
        <begin position="31"/>
        <end position="54"/>
    </location>
</feature>
<evidence type="ECO:0000313" key="2">
    <source>
        <dbReference type="EMBL" id="RYV49367.1"/>
    </source>
</evidence>
<dbReference type="Proteomes" id="UP000293764">
    <property type="component" value="Unassembled WGS sequence"/>
</dbReference>
<proteinExistence type="predicted"/>
<evidence type="ECO:0000313" key="3">
    <source>
        <dbReference type="Proteomes" id="UP000293764"/>
    </source>
</evidence>
<name>A0A4Q5MYQ0_9MICO</name>
<accession>A0A4Q5MYQ0</accession>
<keyword evidence="1" id="KW-0812">Transmembrane</keyword>
<protein>
    <submittedName>
        <fullName evidence="2">GlsB/YeaQ/YmgE family stress response membrane protein</fullName>
    </submittedName>
</protein>
<feature type="transmembrane region" description="Helical" evidence="1">
    <location>
        <begin position="6"/>
        <end position="24"/>
    </location>
</feature>
<keyword evidence="1" id="KW-0472">Membrane</keyword>
<dbReference type="RefSeq" id="WP_130104281.1">
    <property type="nucleotide sequence ID" value="NZ_SDWW01000086.1"/>
</dbReference>
<organism evidence="2 3">
    <name type="scientific">Pengzhenrongella frigida</name>
    <dbReference type="NCBI Taxonomy" id="1259133"/>
    <lineage>
        <taxon>Bacteria</taxon>
        <taxon>Bacillati</taxon>
        <taxon>Actinomycetota</taxon>
        <taxon>Actinomycetes</taxon>
        <taxon>Micrococcales</taxon>
        <taxon>Pengzhenrongella</taxon>
    </lineage>
</organism>
<comment type="caution">
    <text evidence="2">The sequence shown here is derived from an EMBL/GenBank/DDBJ whole genome shotgun (WGS) entry which is preliminary data.</text>
</comment>